<reference evidence="2 3" key="1">
    <citation type="journal article" date="2016" name="Nat. Commun.">
        <title>Thousands of microbial genomes shed light on interconnected biogeochemical processes in an aquifer system.</title>
        <authorList>
            <person name="Anantharaman K."/>
            <person name="Brown C.T."/>
            <person name="Hug L.A."/>
            <person name="Sharon I."/>
            <person name="Castelle C.J."/>
            <person name="Probst A.J."/>
            <person name="Thomas B.C."/>
            <person name="Singh A."/>
            <person name="Wilkins M.J."/>
            <person name="Karaoz U."/>
            <person name="Brodie E.L."/>
            <person name="Williams K.H."/>
            <person name="Hubbard S.S."/>
            <person name="Banfield J.F."/>
        </authorList>
    </citation>
    <scope>NUCLEOTIDE SEQUENCE [LARGE SCALE GENOMIC DNA]</scope>
</reference>
<protein>
    <recommendedName>
        <fullName evidence="4">Transglycosylase SLT domain-containing protein</fullName>
    </recommendedName>
</protein>
<feature type="signal peptide" evidence="1">
    <location>
        <begin position="1"/>
        <end position="21"/>
    </location>
</feature>
<evidence type="ECO:0008006" key="4">
    <source>
        <dbReference type="Google" id="ProtNLM"/>
    </source>
</evidence>
<name>A0A1G2NWU3_9BACT</name>
<evidence type="ECO:0000256" key="1">
    <source>
        <dbReference type="SAM" id="SignalP"/>
    </source>
</evidence>
<accession>A0A1G2NWU3</accession>
<organism evidence="2 3">
    <name type="scientific">Candidatus Taylorbacteria bacterium RIFCSPLOWO2_02_FULL_46_40</name>
    <dbReference type="NCBI Taxonomy" id="1802329"/>
    <lineage>
        <taxon>Bacteria</taxon>
        <taxon>Candidatus Tayloriibacteriota</taxon>
    </lineage>
</organism>
<dbReference type="AlphaFoldDB" id="A0A1G2NWU3"/>
<dbReference type="EMBL" id="MHSH01000050">
    <property type="protein sequence ID" value="OHA40528.1"/>
    <property type="molecule type" value="Genomic_DNA"/>
</dbReference>
<comment type="caution">
    <text evidence="2">The sequence shown here is derived from an EMBL/GenBank/DDBJ whole genome shotgun (WGS) entry which is preliminary data.</text>
</comment>
<evidence type="ECO:0000313" key="3">
    <source>
        <dbReference type="Proteomes" id="UP000176429"/>
    </source>
</evidence>
<keyword evidence="1" id="KW-0732">Signal</keyword>
<feature type="chain" id="PRO_5009583796" description="Transglycosylase SLT domain-containing protein" evidence="1">
    <location>
        <begin position="22"/>
        <end position="143"/>
    </location>
</feature>
<proteinExistence type="predicted"/>
<dbReference type="InterPro" id="IPR023346">
    <property type="entry name" value="Lysozyme-like_dom_sf"/>
</dbReference>
<dbReference type="Proteomes" id="UP000176429">
    <property type="component" value="Unassembled WGS sequence"/>
</dbReference>
<evidence type="ECO:0000313" key="2">
    <source>
        <dbReference type="EMBL" id="OHA40528.1"/>
    </source>
</evidence>
<sequence length="143" mass="16282">MHTIVVTGLLSAMTLFNAQMALVFNQEESVDSKYLEPITFETYVRGYFEEYPVLAEIAKCESGFTHYLKNGSVLRGKANSLDIGVMQINERYHNERAKVLGMNIYNFEGNLSYAKYLYEKEGVKPWGASSKCWRASESIIAKK</sequence>
<dbReference type="SUPFAM" id="SSF53955">
    <property type="entry name" value="Lysozyme-like"/>
    <property type="match status" value="1"/>
</dbReference>
<gene>
    <name evidence="2" type="ORF">A3H68_02565</name>
</gene>